<organism evidence="1 2">
    <name type="scientific">Portunus trituberculatus</name>
    <name type="common">Swimming crab</name>
    <name type="synonym">Neptunus trituberculatus</name>
    <dbReference type="NCBI Taxonomy" id="210409"/>
    <lineage>
        <taxon>Eukaryota</taxon>
        <taxon>Metazoa</taxon>
        <taxon>Ecdysozoa</taxon>
        <taxon>Arthropoda</taxon>
        <taxon>Crustacea</taxon>
        <taxon>Multicrustacea</taxon>
        <taxon>Malacostraca</taxon>
        <taxon>Eumalacostraca</taxon>
        <taxon>Eucarida</taxon>
        <taxon>Decapoda</taxon>
        <taxon>Pleocyemata</taxon>
        <taxon>Brachyura</taxon>
        <taxon>Eubrachyura</taxon>
        <taxon>Portunoidea</taxon>
        <taxon>Portunidae</taxon>
        <taxon>Portuninae</taxon>
        <taxon>Portunus</taxon>
    </lineage>
</organism>
<evidence type="ECO:0000313" key="2">
    <source>
        <dbReference type="Proteomes" id="UP000324222"/>
    </source>
</evidence>
<reference evidence="1 2" key="1">
    <citation type="submission" date="2019-05" db="EMBL/GenBank/DDBJ databases">
        <title>Another draft genome of Portunus trituberculatus and its Hox gene families provides insights of decapod evolution.</title>
        <authorList>
            <person name="Jeong J.-H."/>
            <person name="Song I."/>
            <person name="Kim S."/>
            <person name="Choi T."/>
            <person name="Kim D."/>
            <person name="Ryu S."/>
            <person name="Kim W."/>
        </authorList>
    </citation>
    <scope>NUCLEOTIDE SEQUENCE [LARGE SCALE GENOMIC DNA]</scope>
    <source>
        <tissue evidence="1">Muscle</tissue>
    </source>
</reference>
<sequence length="95" mass="10324">MFTWAPADKAGGDAPAWATISYVKQEITPRRSITQQDKGDSDVCIFVDFCGARSLHGSDWTGVLLLDCGVSFPGPSLGRPVTQLYGPFFSRPFIP</sequence>
<keyword evidence="2" id="KW-1185">Reference proteome</keyword>
<protein>
    <submittedName>
        <fullName evidence="1">Uncharacterized protein</fullName>
    </submittedName>
</protein>
<evidence type="ECO:0000313" key="1">
    <source>
        <dbReference type="EMBL" id="MPC41982.1"/>
    </source>
</evidence>
<gene>
    <name evidence="1" type="ORF">E2C01_035593</name>
</gene>
<comment type="caution">
    <text evidence="1">The sequence shown here is derived from an EMBL/GenBank/DDBJ whole genome shotgun (WGS) entry which is preliminary data.</text>
</comment>
<name>A0A5B7F698_PORTR</name>
<accession>A0A5B7F698</accession>
<dbReference type="Proteomes" id="UP000324222">
    <property type="component" value="Unassembled WGS sequence"/>
</dbReference>
<dbReference type="EMBL" id="VSRR010005262">
    <property type="protein sequence ID" value="MPC41982.1"/>
    <property type="molecule type" value="Genomic_DNA"/>
</dbReference>
<proteinExistence type="predicted"/>
<dbReference type="AlphaFoldDB" id="A0A5B7F698"/>